<evidence type="ECO:0000256" key="2">
    <source>
        <dbReference type="ARBA" id="ARBA00022692"/>
    </source>
</evidence>
<feature type="transmembrane region" description="Helical" evidence="9">
    <location>
        <begin position="243"/>
        <end position="265"/>
    </location>
</feature>
<evidence type="ECO:0000256" key="1">
    <source>
        <dbReference type="ARBA" id="ARBA00004479"/>
    </source>
</evidence>
<dbReference type="OrthoDB" id="9890215at2759"/>
<dbReference type="InterPro" id="IPR013783">
    <property type="entry name" value="Ig-like_fold"/>
</dbReference>
<keyword evidence="13" id="KW-1185">Reference proteome</keyword>
<dbReference type="PANTHER" id="PTHR23037:SF46">
    <property type="entry name" value="INTERLEUKIN 5 RECEPTOR SUBUNIT ALPHA"/>
    <property type="match status" value="1"/>
</dbReference>
<keyword evidence="2 9" id="KW-0812">Transmembrane</keyword>
<evidence type="ECO:0000313" key="13">
    <source>
        <dbReference type="Proteomes" id="UP001152622"/>
    </source>
</evidence>
<keyword evidence="4 9" id="KW-1133">Transmembrane helix</keyword>
<dbReference type="Proteomes" id="UP001152622">
    <property type="component" value="Chromosome 11"/>
</dbReference>
<sequence length="395" mass="44450">MATVIPLVLAMLTGVGSLSSTTPLPTSQAPPKGPHFTSCVSREMETFRCWWSAGTFRNLSEPRALRVFFLKNTSPKVWQECPQYSWSVESECFFNKTQTSIWTTYCLQLVSQDRGITYDNTCFSVENIVHPDPPVSLNWTLLNISQSTLHFDALIQWKPPSSADVEKGWMSLVYEVQYREKAGPRWHTLGWDKSSYHSLYGLRVDTEYEVRVRCKMLAFVNSGEFSEPILISIPKIATKESRIPLLVLLIFGMVGVGVLLLLIIYSQQQRLMVIFLPPVPAPKIKGIDPELLKKGNLDQLNSILSHHIYKPGVALEDPWVEHIELDFDELGEREGHWDTQRLLQSTPPACLYDPALRDDDSGRASCCDPDLPDPDSPHMSPTLSSPHPLSPPTGG</sequence>
<keyword evidence="3 10" id="KW-0732">Signal</keyword>
<reference evidence="12" key="1">
    <citation type="journal article" date="2023" name="Science">
        <title>Genome structures resolve the early diversification of teleost fishes.</title>
        <authorList>
            <person name="Parey E."/>
            <person name="Louis A."/>
            <person name="Montfort J."/>
            <person name="Bouchez O."/>
            <person name="Roques C."/>
            <person name="Iampietro C."/>
            <person name="Lluch J."/>
            <person name="Castinel A."/>
            <person name="Donnadieu C."/>
            <person name="Desvignes T."/>
            <person name="Floi Bucao C."/>
            <person name="Jouanno E."/>
            <person name="Wen M."/>
            <person name="Mejri S."/>
            <person name="Dirks R."/>
            <person name="Jansen H."/>
            <person name="Henkel C."/>
            <person name="Chen W.J."/>
            <person name="Zahm M."/>
            <person name="Cabau C."/>
            <person name="Klopp C."/>
            <person name="Thompson A.W."/>
            <person name="Robinson-Rechavi M."/>
            <person name="Braasch I."/>
            <person name="Lecointre G."/>
            <person name="Bobe J."/>
            <person name="Postlethwait J.H."/>
            <person name="Berthelot C."/>
            <person name="Roest Crollius H."/>
            <person name="Guiguen Y."/>
        </authorList>
    </citation>
    <scope>NUCLEOTIDE SEQUENCE</scope>
    <source>
        <strain evidence="12">WJC10195</strain>
    </source>
</reference>
<evidence type="ECO:0000256" key="3">
    <source>
        <dbReference type="ARBA" id="ARBA00022729"/>
    </source>
</evidence>
<dbReference type="GO" id="GO:0004896">
    <property type="term" value="F:cytokine receptor activity"/>
    <property type="evidence" value="ECO:0007669"/>
    <property type="project" value="TreeGrafter"/>
</dbReference>
<keyword evidence="6" id="KW-0675">Receptor</keyword>
<protein>
    <recommendedName>
        <fullName evidence="11">Fibronectin type-III domain-containing protein</fullName>
    </recommendedName>
</protein>
<feature type="compositionally biased region" description="Low complexity" evidence="8">
    <location>
        <begin position="377"/>
        <end position="387"/>
    </location>
</feature>
<dbReference type="SUPFAM" id="SSF49265">
    <property type="entry name" value="Fibronectin type III"/>
    <property type="match status" value="2"/>
</dbReference>
<evidence type="ECO:0000256" key="6">
    <source>
        <dbReference type="ARBA" id="ARBA00023170"/>
    </source>
</evidence>
<feature type="region of interest" description="Disordered" evidence="8">
    <location>
        <begin position="354"/>
        <end position="395"/>
    </location>
</feature>
<dbReference type="EMBL" id="JAINUF010000011">
    <property type="protein sequence ID" value="KAJ8347259.1"/>
    <property type="molecule type" value="Genomic_DNA"/>
</dbReference>
<keyword evidence="5 9" id="KW-0472">Membrane</keyword>
<keyword evidence="7" id="KW-0325">Glycoprotein</keyword>
<accession>A0A9Q1INJ0</accession>
<feature type="signal peptide" evidence="10">
    <location>
        <begin position="1"/>
        <end position="17"/>
    </location>
</feature>
<dbReference type="CDD" id="cd00063">
    <property type="entry name" value="FN3"/>
    <property type="match status" value="1"/>
</dbReference>
<dbReference type="PROSITE" id="PS50853">
    <property type="entry name" value="FN3"/>
    <property type="match status" value="1"/>
</dbReference>
<evidence type="ECO:0000313" key="12">
    <source>
        <dbReference type="EMBL" id="KAJ8347259.1"/>
    </source>
</evidence>
<evidence type="ECO:0000259" key="11">
    <source>
        <dbReference type="PROSITE" id="PS50853"/>
    </source>
</evidence>
<dbReference type="Pfam" id="PF12772">
    <property type="entry name" value="GHBP"/>
    <property type="match status" value="1"/>
</dbReference>
<feature type="chain" id="PRO_5040416965" description="Fibronectin type-III domain-containing protein" evidence="10">
    <location>
        <begin position="18"/>
        <end position="395"/>
    </location>
</feature>
<organism evidence="12 13">
    <name type="scientific">Synaphobranchus kaupii</name>
    <name type="common">Kaup's arrowtooth eel</name>
    <dbReference type="NCBI Taxonomy" id="118154"/>
    <lineage>
        <taxon>Eukaryota</taxon>
        <taxon>Metazoa</taxon>
        <taxon>Chordata</taxon>
        <taxon>Craniata</taxon>
        <taxon>Vertebrata</taxon>
        <taxon>Euteleostomi</taxon>
        <taxon>Actinopterygii</taxon>
        <taxon>Neopterygii</taxon>
        <taxon>Teleostei</taxon>
        <taxon>Anguilliformes</taxon>
        <taxon>Synaphobranchidae</taxon>
        <taxon>Synaphobranchus</taxon>
    </lineage>
</organism>
<dbReference type="InterPro" id="IPR036116">
    <property type="entry name" value="FN3_sf"/>
</dbReference>
<name>A0A9Q1INJ0_SYNKA</name>
<evidence type="ECO:0000256" key="4">
    <source>
        <dbReference type="ARBA" id="ARBA00022989"/>
    </source>
</evidence>
<dbReference type="InterPro" id="IPR003961">
    <property type="entry name" value="FN3_dom"/>
</dbReference>
<dbReference type="GO" id="GO:0009897">
    <property type="term" value="C:external side of plasma membrane"/>
    <property type="evidence" value="ECO:0007669"/>
    <property type="project" value="TreeGrafter"/>
</dbReference>
<dbReference type="Pfam" id="PF09067">
    <property type="entry name" value="EpoR_lig-bind"/>
    <property type="match status" value="1"/>
</dbReference>
<gene>
    <name evidence="12" type="ORF">SKAU_G00286600</name>
</gene>
<evidence type="ECO:0000256" key="7">
    <source>
        <dbReference type="ARBA" id="ARBA00023180"/>
    </source>
</evidence>
<evidence type="ECO:0000256" key="5">
    <source>
        <dbReference type="ARBA" id="ARBA00023136"/>
    </source>
</evidence>
<dbReference type="InterPro" id="IPR025871">
    <property type="entry name" value="GHBP"/>
</dbReference>
<dbReference type="AlphaFoldDB" id="A0A9Q1INJ0"/>
<evidence type="ECO:0000256" key="9">
    <source>
        <dbReference type="SAM" id="Phobius"/>
    </source>
</evidence>
<feature type="domain" description="Fibronectin type-III" evidence="11">
    <location>
        <begin position="133"/>
        <end position="236"/>
    </location>
</feature>
<proteinExistence type="predicted"/>
<dbReference type="Pfam" id="PF00041">
    <property type="entry name" value="fn3"/>
    <property type="match status" value="1"/>
</dbReference>
<comment type="subcellular location">
    <subcellularLocation>
        <location evidence="1">Membrane</location>
        <topology evidence="1">Single-pass type I membrane protein</topology>
    </subcellularLocation>
</comment>
<evidence type="ECO:0000256" key="8">
    <source>
        <dbReference type="SAM" id="MobiDB-lite"/>
    </source>
</evidence>
<dbReference type="Gene3D" id="2.60.40.10">
    <property type="entry name" value="Immunoglobulins"/>
    <property type="match status" value="2"/>
</dbReference>
<evidence type="ECO:0000256" key="10">
    <source>
        <dbReference type="SAM" id="SignalP"/>
    </source>
</evidence>
<comment type="caution">
    <text evidence="12">The sequence shown here is derived from an EMBL/GenBank/DDBJ whole genome shotgun (WGS) entry which is preliminary data.</text>
</comment>
<dbReference type="PANTHER" id="PTHR23037">
    <property type="entry name" value="CYTOKINE RECEPTOR"/>
    <property type="match status" value="1"/>
</dbReference>
<dbReference type="InterPro" id="IPR015152">
    <property type="entry name" value="Growth/epo_recpt_lig-bind"/>
</dbReference>